<accession>K2S393</accession>
<dbReference type="EMBL" id="AHHD01000051">
    <property type="protein sequence ID" value="EKG21418.1"/>
    <property type="molecule type" value="Genomic_DNA"/>
</dbReference>
<reference evidence="2 3" key="1">
    <citation type="journal article" date="2012" name="BMC Genomics">
        <title>Tools to kill: Genome of one of the most destructive plant pathogenic fungi Macrophomina phaseolina.</title>
        <authorList>
            <person name="Islam M.S."/>
            <person name="Haque M.S."/>
            <person name="Islam M.M."/>
            <person name="Emdad E.M."/>
            <person name="Halim A."/>
            <person name="Hossen Q.M.M."/>
            <person name="Hossain M.Z."/>
            <person name="Ahmed B."/>
            <person name="Rahim S."/>
            <person name="Rahman M.S."/>
            <person name="Alam M.M."/>
            <person name="Hou S."/>
            <person name="Wan X."/>
            <person name="Saito J.A."/>
            <person name="Alam M."/>
        </authorList>
    </citation>
    <scope>NUCLEOTIDE SEQUENCE [LARGE SCALE GENOMIC DNA]</scope>
    <source>
        <strain evidence="2 3">MS6</strain>
    </source>
</reference>
<evidence type="ECO:0000313" key="3">
    <source>
        <dbReference type="Proteomes" id="UP000007129"/>
    </source>
</evidence>
<dbReference type="Proteomes" id="UP000007129">
    <property type="component" value="Unassembled WGS sequence"/>
</dbReference>
<dbReference type="AlphaFoldDB" id="K2S393"/>
<dbReference type="VEuPathDB" id="FungiDB:MPH_01277"/>
<evidence type="ECO:0000259" key="1">
    <source>
        <dbReference type="Pfam" id="PF04884"/>
    </source>
</evidence>
<proteinExistence type="predicted"/>
<dbReference type="Pfam" id="PF04884">
    <property type="entry name" value="UVB_sens_prot"/>
    <property type="match status" value="1"/>
</dbReference>
<dbReference type="OrthoDB" id="364779at2759"/>
<organism evidence="2 3">
    <name type="scientific">Macrophomina phaseolina (strain MS6)</name>
    <name type="common">Charcoal rot fungus</name>
    <dbReference type="NCBI Taxonomy" id="1126212"/>
    <lineage>
        <taxon>Eukaryota</taxon>
        <taxon>Fungi</taxon>
        <taxon>Dikarya</taxon>
        <taxon>Ascomycota</taxon>
        <taxon>Pezizomycotina</taxon>
        <taxon>Dothideomycetes</taxon>
        <taxon>Dothideomycetes incertae sedis</taxon>
        <taxon>Botryosphaeriales</taxon>
        <taxon>Botryosphaeriaceae</taxon>
        <taxon>Macrophomina</taxon>
    </lineage>
</organism>
<sequence length="81" mass="9093">METQAPQLELAEYDESGKVTATYVETGPRIDVILPEERKTLLHQALDIFLPAGYPQSVTEDYLPCVLASKHLALHAHFPFQ</sequence>
<name>K2S393_MACPH</name>
<dbReference type="InterPro" id="IPR054549">
    <property type="entry name" value="UVB_sens_RUS_dom"/>
</dbReference>
<feature type="domain" description="Protein root UVB sensitive/RUS" evidence="1">
    <location>
        <begin position="36"/>
        <end position="64"/>
    </location>
</feature>
<comment type="caution">
    <text evidence="2">The sequence shown here is derived from an EMBL/GenBank/DDBJ whole genome shotgun (WGS) entry which is preliminary data.</text>
</comment>
<evidence type="ECO:0000313" key="2">
    <source>
        <dbReference type="EMBL" id="EKG21418.1"/>
    </source>
</evidence>
<gene>
    <name evidence="2" type="ORF">MPH_01277</name>
</gene>
<dbReference type="InParanoid" id="K2S393"/>
<protein>
    <recommendedName>
        <fullName evidence="1">Protein root UVB sensitive/RUS domain-containing protein</fullName>
    </recommendedName>
</protein>
<dbReference type="HOGENOM" id="CLU_2757534_0_0_1"/>